<evidence type="ECO:0000313" key="1">
    <source>
        <dbReference type="EMBL" id="CCV03750.1"/>
    </source>
</evidence>
<dbReference type="EMBL" id="CAUM01000016">
    <property type="protein sequence ID" value="CCV03750.1"/>
    <property type="molecule type" value="Genomic_DNA"/>
</dbReference>
<comment type="caution">
    <text evidence="1">The sequence shown here is derived from an EMBL/GenBank/DDBJ whole genome shotgun (WGS) entry which is preliminary data.</text>
</comment>
<name>M5EHL1_9HYPH</name>
<protein>
    <submittedName>
        <fullName evidence="1">Uncharacterized protein</fullName>
    </submittedName>
</protein>
<dbReference type="STRING" id="1297569.MESS2_1120002"/>
<dbReference type="AlphaFoldDB" id="M5EHL1"/>
<gene>
    <name evidence="1" type="ORF">MESS2_1120002</name>
</gene>
<accession>M5EHL1</accession>
<organism evidence="1 2">
    <name type="scientific">Mesorhizobium metallidurans STM 2683</name>
    <dbReference type="NCBI Taxonomy" id="1297569"/>
    <lineage>
        <taxon>Bacteria</taxon>
        <taxon>Pseudomonadati</taxon>
        <taxon>Pseudomonadota</taxon>
        <taxon>Alphaproteobacteria</taxon>
        <taxon>Hyphomicrobiales</taxon>
        <taxon>Phyllobacteriaceae</taxon>
        <taxon>Mesorhizobium</taxon>
    </lineage>
</organism>
<evidence type="ECO:0000313" key="2">
    <source>
        <dbReference type="Proteomes" id="UP000012062"/>
    </source>
</evidence>
<proteinExistence type="predicted"/>
<sequence>MVDLRQGKATAFPMPSAQLSGSLISWRRIASSPNRDFKPPARCRNEATIHPVLQRLISISWLINCKGYSNRRCLTQRWHSCGPCFMIALDPRRVTFERTYVMRFTSLFCESRYPETTAHFCAAGIKVREANQKSIAWQSGTHSA</sequence>
<keyword evidence="2" id="KW-1185">Reference proteome</keyword>
<dbReference type="Proteomes" id="UP000012062">
    <property type="component" value="Unassembled WGS sequence"/>
</dbReference>
<reference evidence="1 2" key="1">
    <citation type="submission" date="2013-02" db="EMBL/GenBank/DDBJ databases">
        <authorList>
            <person name="Genoscope - CEA"/>
        </authorList>
    </citation>
    <scope>NUCLEOTIDE SEQUENCE [LARGE SCALE GENOMIC DNA]</scope>
    <source>
        <strain evidence="1 2">STM 2683</strain>
    </source>
</reference>